<dbReference type="InterPro" id="IPR050109">
    <property type="entry name" value="HTH-type_TetR-like_transc_reg"/>
</dbReference>
<protein>
    <submittedName>
        <fullName evidence="4">TetR/AcrR family transcriptional regulator</fullName>
    </submittedName>
</protein>
<accession>A0A2V2MRI3</accession>
<dbReference type="InterPro" id="IPR009057">
    <property type="entry name" value="Homeodomain-like_sf"/>
</dbReference>
<evidence type="ECO:0000313" key="5">
    <source>
        <dbReference type="Proteomes" id="UP000245934"/>
    </source>
</evidence>
<proteinExistence type="predicted"/>
<evidence type="ECO:0000259" key="3">
    <source>
        <dbReference type="PROSITE" id="PS50977"/>
    </source>
</evidence>
<dbReference type="Proteomes" id="UP000245934">
    <property type="component" value="Unassembled WGS sequence"/>
</dbReference>
<gene>
    <name evidence="4" type="ORF">DLD82_15280</name>
</gene>
<dbReference type="InterPro" id="IPR001647">
    <property type="entry name" value="HTH_TetR"/>
</dbReference>
<dbReference type="Pfam" id="PF00440">
    <property type="entry name" value="TetR_N"/>
    <property type="match status" value="1"/>
</dbReference>
<dbReference type="PANTHER" id="PTHR30328">
    <property type="entry name" value="TRANSCRIPTIONAL REPRESSOR"/>
    <property type="match status" value="1"/>
</dbReference>
<dbReference type="InterPro" id="IPR036271">
    <property type="entry name" value="Tet_transcr_reg_TetR-rel_C_sf"/>
</dbReference>
<dbReference type="AlphaFoldDB" id="A0A2V2MRI3"/>
<organism evidence="4 5">
    <name type="scientific">Methanospirillum stamsii</name>
    <dbReference type="NCBI Taxonomy" id="1277351"/>
    <lineage>
        <taxon>Archaea</taxon>
        <taxon>Methanobacteriati</taxon>
        <taxon>Methanobacteriota</taxon>
        <taxon>Stenosarchaea group</taxon>
        <taxon>Methanomicrobia</taxon>
        <taxon>Methanomicrobiales</taxon>
        <taxon>Methanospirillaceae</taxon>
        <taxon>Methanospirillum</taxon>
    </lineage>
</organism>
<evidence type="ECO:0000313" key="4">
    <source>
        <dbReference type="EMBL" id="PWR70844.1"/>
    </source>
</evidence>
<keyword evidence="1 2" id="KW-0238">DNA-binding</keyword>
<dbReference type="SUPFAM" id="SSF46689">
    <property type="entry name" value="Homeodomain-like"/>
    <property type="match status" value="1"/>
</dbReference>
<dbReference type="PANTHER" id="PTHR30328:SF54">
    <property type="entry name" value="HTH-TYPE TRANSCRIPTIONAL REPRESSOR SCO4008"/>
    <property type="match status" value="1"/>
</dbReference>
<dbReference type="SUPFAM" id="SSF48498">
    <property type="entry name" value="Tetracyclin repressor-like, C-terminal domain"/>
    <property type="match status" value="1"/>
</dbReference>
<sequence>MRGSNVSIADRKKREKEKRREDILNAAEKLFFSGEYDSITMNSIAEEAEVNKALLYYYFKDKQSLFLSVVTRGSRILLRMVKESETREVLGLEKISAIGKAYYQFAHDYPDYYRIGLFFRTRGFDITAITDSECLTEYKKIGNEIASLSISSIELGIQDGTIRSDLDPVEIYVVLSWIADNIPTMRPAFTEKLEIRGVTKEKFVQDVWNLQRRMIMNIRMNDNN</sequence>
<evidence type="ECO:0000256" key="1">
    <source>
        <dbReference type="ARBA" id="ARBA00023125"/>
    </source>
</evidence>
<evidence type="ECO:0000256" key="2">
    <source>
        <dbReference type="PROSITE-ProRule" id="PRU00335"/>
    </source>
</evidence>
<dbReference type="EMBL" id="QGMZ01000039">
    <property type="protein sequence ID" value="PWR70844.1"/>
    <property type="molecule type" value="Genomic_DNA"/>
</dbReference>
<feature type="domain" description="HTH tetR-type" evidence="3">
    <location>
        <begin position="17"/>
        <end position="77"/>
    </location>
</feature>
<comment type="caution">
    <text evidence="4">The sequence shown here is derived from an EMBL/GenBank/DDBJ whole genome shotgun (WGS) entry which is preliminary data.</text>
</comment>
<feature type="DNA-binding region" description="H-T-H motif" evidence="2">
    <location>
        <begin position="40"/>
        <end position="59"/>
    </location>
</feature>
<dbReference type="PRINTS" id="PR00455">
    <property type="entry name" value="HTHTETR"/>
</dbReference>
<dbReference type="Gene3D" id="1.10.357.10">
    <property type="entry name" value="Tetracycline Repressor, domain 2"/>
    <property type="match status" value="1"/>
</dbReference>
<name>A0A2V2MRI3_9EURY</name>
<dbReference type="PROSITE" id="PS50977">
    <property type="entry name" value="HTH_TETR_2"/>
    <property type="match status" value="1"/>
</dbReference>
<keyword evidence="5" id="KW-1185">Reference proteome</keyword>
<reference evidence="4 5" key="1">
    <citation type="submission" date="2018-05" db="EMBL/GenBank/DDBJ databases">
        <title>Draft genome of Methanospirillum stamsii Pt1.</title>
        <authorList>
            <person name="Dueholm M.S."/>
            <person name="Nielsen P.H."/>
            <person name="Bakmann L.F."/>
            <person name="Otzen D.E."/>
        </authorList>
    </citation>
    <scope>NUCLEOTIDE SEQUENCE [LARGE SCALE GENOMIC DNA]</scope>
    <source>
        <strain evidence="4 5">Pt1</strain>
    </source>
</reference>
<dbReference type="GO" id="GO:0003677">
    <property type="term" value="F:DNA binding"/>
    <property type="evidence" value="ECO:0007669"/>
    <property type="project" value="UniProtKB-UniRule"/>
</dbReference>